<keyword evidence="2 6" id="KW-0645">Protease</keyword>
<feature type="signal peptide" evidence="7">
    <location>
        <begin position="1"/>
        <end position="18"/>
    </location>
</feature>
<dbReference type="InterPro" id="IPR021109">
    <property type="entry name" value="Peptidase_aspartic_dom_sf"/>
</dbReference>
<evidence type="ECO:0000313" key="9">
    <source>
        <dbReference type="EMBL" id="KAL2276672.1"/>
    </source>
</evidence>
<evidence type="ECO:0000256" key="2">
    <source>
        <dbReference type="ARBA" id="ARBA00022670"/>
    </source>
</evidence>
<evidence type="ECO:0000313" key="10">
    <source>
        <dbReference type="Proteomes" id="UP001600888"/>
    </source>
</evidence>
<keyword evidence="3 7" id="KW-0732">Signal</keyword>
<evidence type="ECO:0000256" key="7">
    <source>
        <dbReference type="SAM" id="SignalP"/>
    </source>
</evidence>
<dbReference type="Pfam" id="PF00026">
    <property type="entry name" value="Asp"/>
    <property type="match status" value="1"/>
</dbReference>
<sequence length="499" mass="51484">MAPRLPTLLALALPAVAATTHIPTRDVTSTTNPGFVSFPIKRGSKTLAARDATASLINEQDTSYLMELTFGSNAQAVKIAIDTGSDELFVNPNCNDRDFTQAQQQDCTEDGKYQPSTSSTSNVTQETSQIVYGSGAVNIQYVIDSIGIPGAGTNMTDVQFGVATASQDLNEGILGLGFGKGVNLNYSNFVDQLAAQGVTNTKAFSVALGTSDTAGGNIIFGGVDTKKFSGSLATSTIQSPASGDIQRYSTQMNSLTFKSGSTSNKYSGSDLSVVLDTGSSLCLLPTSVVSSMAEDFNAQQDSSGLLEVDCSLQDQDGSLDFEFDGVTISVPFSQFILSAGANSCILGVQAVESNSGITALLGDTFLRSAYVVFDQTNMKISMAQYVECGTNEQAIATGSDGASKFTGECSGSTSNASKSAGEVNKPVAATSIVGFVAGVAALMPHRPVAISCERDNTSLRLRPGAAHVTVPPLASCCNASLDVVPGPIDPPPQVAGAAC</sequence>
<dbReference type="InterPro" id="IPR001969">
    <property type="entry name" value="Aspartic_peptidase_AS"/>
</dbReference>
<evidence type="ECO:0000256" key="1">
    <source>
        <dbReference type="ARBA" id="ARBA00007447"/>
    </source>
</evidence>
<dbReference type="PROSITE" id="PS00141">
    <property type="entry name" value="ASP_PROTEASE"/>
    <property type="match status" value="1"/>
</dbReference>
<evidence type="ECO:0000256" key="3">
    <source>
        <dbReference type="ARBA" id="ARBA00022729"/>
    </source>
</evidence>
<gene>
    <name evidence="9" type="ORF">FJTKL_00487</name>
</gene>
<comment type="similarity">
    <text evidence="1 6">Belongs to the peptidase A1 family.</text>
</comment>
<dbReference type="EMBL" id="JBAWTH010000109">
    <property type="protein sequence ID" value="KAL2276672.1"/>
    <property type="molecule type" value="Genomic_DNA"/>
</dbReference>
<proteinExistence type="inferred from homology"/>
<dbReference type="PANTHER" id="PTHR47966:SF65">
    <property type="entry name" value="ASPARTIC-TYPE ENDOPEPTIDASE"/>
    <property type="match status" value="1"/>
</dbReference>
<accession>A0ABR4E2M1</accession>
<dbReference type="PRINTS" id="PR00792">
    <property type="entry name" value="PEPSIN"/>
</dbReference>
<dbReference type="InterPro" id="IPR001461">
    <property type="entry name" value="Aspartic_peptidase_A1"/>
</dbReference>
<keyword evidence="4 6" id="KW-0064">Aspartyl protease</keyword>
<dbReference type="CDD" id="cd05474">
    <property type="entry name" value="SAP_like"/>
    <property type="match status" value="1"/>
</dbReference>
<comment type="caution">
    <text evidence="9">The sequence shown here is derived from an EMBL/GenBank/DDBJ whole genome shotgun (WGS) entry which is preliminary data.</text>
</comment>
<name>A0ABR4E2M1_9PEZI</name>
<dbReference type="Proteomes" id="UP001600888">
    <property type="component" value="Unassembled WGS sequence"/>
</dbReference>
<feature type="chain" id="PRO_5045325699" description="Peptidase A1 domain-containing protein" evidence="7">
    <location>
        <begin position="19"/>
        <end position="499"/>
    </location>
</feature>
<dbReference type="PANTHER" id="PTHR47966">
    <property type="entry name" value="BETA-SITE APP-CLEAVING ENZYME, ISOFORM A-RELATED"/>
    <property type="match status" value="1"/>
</dbReference>
<dbReference type="Gene3D" id="2.40.70.10">
    <property type="entry name" value="Acid Proteases"/>
    <property type="match status" value="2"/>
</dbReference>
<dbReference type="SUPFAM" id="SSF50630">
    <property type="entry name" value="Acid proteases"/>
    <property type="match status" value="1"/>
</dbReference>
<organism evidence="9 10">
    <name type="scientific">Diaporthe vaccinii</name>
    <dbReference type="NCBI Taxonomy" id="105482"/>
    <lineage>
        <taxon>Eukaryota</taxon>
        <taxon>Fungi</taxon>
        <taxon>Dikarya</taxon>
        <taxon>Ascomycota</taxon>
        <taxon>Pezizomycotina</taxon>
        <taxon>Sordariomycetes</taxon>
        <taxon>Sordariomycetidae</taxon>
        <taxon>Diaporthales</taxon>
        <taxon>Diaporthaceae</taxon>
        <taxon>Diaporthe</taxon>
        <taxon>Diaporthe eres species complex</taxon>
    </lineage>
</organism>
<evidence type="ECO:0000259" key="8">
    <source>
        <dbReference type="PROSITE" id="PS51767"/>
    </source>
</evidence>
<protein>
    <recommendedName>
        <fullName evidence="8">Peptidase A1 domain-containing protein</fullName>
    </recommendedName>
</protein>
<evidence type="ECO:0000256" key="6">
    <source>
        <dbReference type="RuleBase" id="RU000454"/>
    </source>
</evidence>
<dbReference type="PROSITE" id="PS51767">
    <property type="entry name" value="PEPTIDASE_A1"/>
    <property type="match status" value="1"/>
</dbReference>
<feature type="domain" description="Peptidase A1" evidence="8">
    <location>
        <begin position="64"/>
        <end position="383"/>
    </location>
</feature>
<evidence type="ECO:0000256" key="5">
    <source>
        <dbReference type="ARBA" id="ARBA00022801"/>
    </source>
</evidence>
<evidence type="ECO:0000256" key="4">
    <source>
        <dbReference type="ARBA" id="ARBA00022750"/>
    </source>
</evidence>
<keyword evidence="5 6" id="KW-0378">Hydrolase</keyword>
<reference evidence="9 10" key="1">
    <citation type="submission" date="2024-03" db="EMBL/GenBank/DDBJ databases">
        <title>A high-quality draft genome sequence of Diaporthe vaccinii, a causative agent of upright dieback and viscid rot disease in cranberry plants.</title>
        <authorList>
            <person name="Sarrasin M."/>
            <person name="Lang B.F."/>
            <person name="Burger G."/>
        </authorList>
    </citation>
    <scope>NUCLEOTIDE SEQUENCE [LARGE SCALE GENOMIC DNA]</scope>
    <source>
        <strain evidence="9 10">IS7</strain>
    </source>
</reference>
<dbReference type="InterPro" id="IPR033876">
    <property type="entry name" value="SAP-like"/>
</dbReference>
<keyword evidence="10" id="KW-1185">Reference proteome</keyword>
<dbReference type="InterPro" id="IPR033121">
    <property type="entry name" value="PEPTIDASE_A1"/>
</dbReference>